<feature type="domain" description="LRAT" evidence="6">
    <location>
        <begin position="29"/>
        <end position="145"/>
    </location>
</feature>
<proteinExistence type="inferred from homology"/>
<sequence>MDKQQPNFAMASNDPELSDLSNDPQPGDLIEIFRPAYQHWALYLGDGYIINLTPVDESQAAAMSSVKSVFSRKAVVRMQLLKDVVGNDSYRINNKYDDNHTPLPICEIIQRAQVLIDQEVSYDLLGSNCEHFVTLLRYGEGVSEQASRAIGAISLVTAAASAFSVLGLINTPKHRKQREKKKRASDGKHLRSDAHTCCFHEFGSLVTFSRIKMGKKLKVGKTRKDKFYHLAKETGYRSRSSFKLIQLNRKFQFLQKARALVDLCAAPGGWLQVASKFMPVSSLIIGVDLVPIKPIPNVVTLQEDITTEKCRQTLRKELQTWKADVVLNDGAPNVGTNWQHDAFSQAHLTLMAMKLACEFLTKGGTFITKVFRSKDYQPLLWIFQQFFRKVQATKPQASRNESAEIFVVCQGYVAPDKIDSKFFDPKHAFKEVEVQAKTVKELIPVKKPKAEGYTDGDLTLYHSFTATAFLKAENPVDFLGKASEITFDNPLLESHSATTNEIKECCRDIKVLGRKELRLLLSWRAKLRRYLAKKLKEEAKQLDQEINLSSDEEGIHSEGESDMKKEEKAEDEEEKMDRKLADLKAQEVAELKRKKRKLLKERRKQRERVELKMDLPGISIASTTDSSLFSLSSFKKQQVLTDISKGDMEAADDLGDGEDDIHLSDQDDDADEISLASDLDEEDLEEVEQRQKAQEKKAPKK</sequence>
<dbReference type="SUPFAM" id="SSF53335">
    <property type="entry name" value="S-adenosyl-L-methionine-dependent methyltransferases"/>
    <property type="match status" value="1"/>
</dbReference>
<dbReference type="Gene3D" id="3.40.50.150">
    <property type="entry name" value="Vaccinia Virus protein VP39"/>
    <property type="match status" value="1"/>
</dbReference>
<dbReference type="Pfam" id="PF11861">
    <property type="entry name" value="DUF3381"/>
    <property type="match status" value="1"/>
</dbReference>
<dbReference type="Pfam" id="PF01728">
    <property type="entry name" value="FtsJ"/>
    <property type="match status" value="1"/>
</dbReference>
<feature type="region of interest" description="Disordered" evidence="5">
    <location>
        <begin position="1"/>
        <end position="24"/>
    </location>
</feature>
<feature type="compositionally biased region" description="Basic and acidic residues" evidence="5">
    <location>
        <begin position="553"/>
        <end position="568"/>
    </location>
</feature>
<keyword evidence="2" id="KW-0489">Methyltransferase</keyword>
<dbReference type="Pfam" id="PF04970">
    <property type="entry name" value="LRAT"/>
    <property type="match status" value="1"/>
</dbReference>
<organism evidence="7 8">
    <name type="scientific">Ilyodon furcidens</name>
    <name type="common">goldbreast splitfin</name>
    <dbReference type="NCBI Taxonomy" id="33524"/>
    <lineage>
        <taxon>Eukaryota</taxon>
        <taxon>Metazoa</taxon>
        <taxon>Chordata</taxon>
        <taxon>Craniata</taxon>
        <taxon>Vertebrata</taxon>
        <taxon>Euteleostomi</taxon>
        <taxon>Actinopterygii</taxon>
        <taxon>Neopterygii</taxon>
        <taxon>Teleostei</taxon>
        <taxon>Neoteleostei</taxon>
        <taxon>Acanthomorphata</taxon>
        <taxon>Ovalentaria</taxon>
        <taxon>Atherinomorphae</taxon>
        <taxon>Cyprinodontiformes</taxon>
        <taxon>Goodeidae</taxon>
        <taxon>Ilyodon</taxon>
    </lineage>
</organism>
<feature type="compositionally biased region" description="Acidic residues" evidence="5">
    <location>
        <begin position="666"/>
        <end position="686"/>
    </location>
</feature>
<evidence type="ECO:0000259" key="6">
    <source>
        <dbReference type="PROSITE" id="PS51934"/>
    </source>
</evidence>
<dbReference type="HAMAP" id="MF_01547">
    <property type="entry name" value="RNA_methyltr_E"/>
    <property type="match status" value="1"/>
</dbReference>
<dbReference type="PANTHER" id="PTHR10920">
    <property type="entry name" value="RIBOSOMAL RNA METHYLTRANSFERASE"/>
    <property type="match status" value="1"/>
</dbReference>
<dbReference type="PROSITE" id="PS51934">
    <property type="entry name" value="LRAT"/>
    <property type="match status" value="1"/>
</dbReference>
<evidence type="ECO:0000313" key="8">
    <source>
        <dbReference type="Proteomes" id="UP001482620"/>
    </source>
</evidence>
<protein>
    <submittedName>
        <fullName evidence="7">Pre-rRNA processing protein ftsj3</fullName>
    </submittedName>
</protein>
<keyword evidence="1" id="KW-0698">rRNA processing</keyword>
<dbReference type="InterPro" id="IPR024576">
    <property type="entry name" value="rRNA_MeTfrase_Spb1_DUF3381"/>
</dbReference>
<evidence type="ECO:0000313" key="7">
    <source>
        <dbReference type="EMBL" id="MEQ2233230.1"/>
    </source>
</evidence>
<dbReference type="InterPro" id="IPR050082">
    <property type="entry name" value="RNA_methyltr_RlmE"/>
</dbReference>
<evidence type="ECO:0000256" key="1">
    <source>
        <dbReference type="ARBA" id="ARBA00022552"/>
    </source>
</evidence>
<gene>
    <name evidence="7" type="primary">FTSJ3_1</name>
    <name evidence="7" type="ORF">ILYODFUR_019814</name>
</gene>
<keyword evidence="3" id="KW-0808">Transferase</keyword>
<evidence type="ECO:0000256" key="2">
    <source>
        <dbReference type="ARBA" id="ARBA00022603"/>
    </source>
</evidence>
<feature type="region of interest" description="Disordered" evidence="5">
    <location>
        <begin position="546"/>
        <end position="581"/>
    </location>
</feature>
<dbReference type="Proteomes" id="UP001482620">
    <property type="component" value="Unassembled WGS sequence"/>
</dbReference>
<dbReference type="EMBL" id="JAHRIQ010036761">
    <property type="protein sequence ID" value="MEQ2233230.1"/>
    <property type="molecule type" value="Genomic_DNA"/>
</dbReference>
<keyword evidence="4" id="KW-0949">S-adenosyl-L-methionine</keyword>
<evidence type="ECO:0000256" key="4">
    <source>
        <dbReference type="ARBA" id="ARBA00022691"/>
    </source>
</evidence>
<dbReference type="InterPro" id="IPR002877">
    <property type="entry name" value="RNA_MeTrfase_FtsJ_dom"/>
</dbReference>
<comment type="caution">
    <text evidence="7">The sequence shown here is derived from an EMBL/GenBank/DDBJ whole genome shotgun (WGS) entry which is preliminary data.</text>
</comment>
<reference evidence="7 8" key="1">
    <citation type="submission" date="2021-06" db="EMBL/GenBank/DDBJ databases">
        <authorList>
            <person name="Palmer J.M."/>
        </authorList>
    </citation>
    <scope>NUCLEOTIDE SEQUENCE [LARGE SCALE GENOMIC DNA]</scope>
    <source>
        <strain evidence="8">if_2019</strain>
        <tissue evidence="7">Muscle</tissue>
    </source>
</reference>
<dbReference type="InterPro" id="IPR029063">
    <property type="entry name" value="SAM-dependent_MTases_sf"/>
</dbReference>
<keyword evidence="8" id="KW-1185">Reference proteome</keyword>
<accession>A0ABV0TK25</accession>
<dbReference type="InterPro" id="IPR015507">
    <property type="entry name" value="rRNA-MeTfrase_E"/>
</dbReference>
<feature type="compositionally biased region" description="Acidic residues" evidence="5">
    <location>
        <begin position="649"/>
        <end position="659"/>
    </location>
</feature>
<evidence type="ECO:0000256" key="5">
    <source>
        <dbReference type="SAM" id="MobiDB-lite"/>
    </source>
</evidence>
<feature type="region of interest" description="Disordered" evidence="5">
    <location>
        <begin position="647"/>
        <end position="701"/>
    </location>
</feature>
<name>A0ABV0TK25_9TELE</name>
<dbReference type="PANTHER" id="PTHR10920:SF13">
    <property type="entry name" value="PRE-RRNA 2'-O-RIBOSE RNA METHYLTRANSFERASE FTSJ3"/>
    <property type="match status" value="1"/>
</dbReference>
<evidence type="ECO:0000256" key="3">
    <source>
        <dbReference type="ARBA" id="ARBA00022679"/>
    </source>
</evidence>
<feature type="compositionally biased region" description="Basic and acidic residues" evidence="5">
    <location>
        <begin position="687"/>
        <end position="701"/>
    </location>
</feature>
<dbReference type="Gene3D" id="3.90.1720.10">
    <property type="entry name" value="endopeptidase domain like (from Nostoc punctiforme)"/>
    <property type="match status" value="1"/>
</dbReference>
<dbReference type="InterPro" id="IPR007053">
    <property type="entry name" value="LRAT_dom"/>
</dbReference>